<feature type="compositionally biased region" description="Low complexity" evidence="4">
    <location>
        <begin position="31"/>
        <end position="43"/>
    </location>
</feature>
<dbReference type="GO" id="GO:0003677">
    <property type="term" value="F:DNA binding"/>
    <property type="evidence" value="ECO:0007669"/>
    <property type="project" value="InterPro"/>
</dbReference>
<evidence type="ECO:0000256" key="2">
    <source>
        <dbReference type="ARBA" id="ARBA00023242"/>
    </source>
</evidence>
<dbReference type="Pfam" id="PF04082">
    <property type="entry name" value="Fungal_trans"/>
    <property type="match status" value="1"/>
</dbReference>
<dbReference type="GO" id="GO:0006351">
    <property type="term" value="P:DNA-templated transcription"/>
    <property type="evidence" value="ECO:0007669"/>
    <property type="project" value="InterPro"/>
</dbReference>
<feature type="compositionally biased region" description="Polar residues" evidence="4">
    <location>
        <begin position="230"/>
        <end position="241"/>
    </location>
</feature>
<dbReference type="GO" id="GO:0005634">
    <property type="term" value="C:nucleus"/>
    <property type="evidence" value="ECO:0007669"/>
    <property type="project" value="UniProtKB-SubCell"/>
</dbReference>
<proteinExistence type="predicted"/>
<dbReference type="GO" id="GO:0008270">
    <property type="term" value="F:zinc ion binding"/>
    <property type="evidence" value="ECO:0007669"/>
    <property type="project" value="InterPro"/>
</dbReference>
<sequence length="875" mass="97145">MHPTDSGYLGRPTKRARGPNSLPGPSPDSPPSSASPTHATSSDQVVPSGSQHMNNSTVPGLAMSSTPVARVRTEDRNRKLSCKECRRLKLKASFQCRFRRTQLTAFAYLSSASLSVVRQTRLREPLSRGYPNSGSGESVISFFLSSPGTFEPDKLILSFVPRFILANTETLHDKIGELSDRVRQLEEALEREQRKHSNQTHPLLLPDLLKIKTSQELYGTVPLPPPSSLTSDIAPTPSSSSQRRDDLSHSDAIALAISLRQRATAAAATTVGAEGKPPSMTGNDASSSSSAVVRRETTPPEVPPDIIELSRMFPFPWRLGLDIRRQIREALPSREEAEIICVQARNNALWQFNMDMAETYLPNLLNYCYTTPVEDLSPRRLGLLLMVLSIGSLVDLRKPIGSEAGEAYHHLARASVCEIPLMEEPDFDVLHALAVGYAWNLMGFVAKLAQGLGLHRDGARGSKTIPEEHERRRAIFWELLNMDCRMSLSLGRPPSICLFHVDSKRPSFVSPGDHIPHQEMVYHNWKNDFFIECLSPILEAMTDVARPPDYARILRLDWLVRDFAVPDVLKEGNNEEVTQRFFVMQRGLVAMGLQIALLQLHRRHFTQAMNSAETFDMNHEYAPSVLATYLSASSLIATVEGLYEREQNLSVRFLHFWFNVFSAAVMLSLFISRAPTTSLATFALADLERICQLFHRAASVLPFCARVLPHIEKLAEKGRQTLRQNASSTSLSVAGNPYPVSLPPSFSKAHPKLSEQAERIGLNAPMVRPRGIGPSSITSSASSHTARTRSTSPISSFTNGGLAESLPDVYRFSNRVHGVNDNNNSSPMETSTSMARQLHNPFVPSSPRIGEDEKFNFDHGALMSELEETSYMAWF</sequence>
<dbReference type="PANTHER" id="PTHR31001:SF56">
    <property type="entry name" value="ZN(2)-C6 FUNGAL-TYPE DOMAIN-CONTAINING PROTEIN"/>
    <property type="match status" value="1"/>
</dbReference>
<evidence type="ECO:0000256" key="4">
    <source>
        <dbReference type="SAM" id="MobiDB-lite"/>
    </source>
</evidence>
<evidence type="ECO:0000256" key="3">
    <source>
        <dbReference type="SAM" id="Coils"/>
    </source>
</evidence>
<name>A0AAD5W3R2_9AGAR</name>
<feature type="region of interest" description="Disordered" evidence="4">
    <location>
        <begin position="219"/>
        <end position="247"/>
    </location>
</feature>
<feature type="compositionally biased region" description="Polar residues" evidence="4">
    <location>
        <begin position="44"/>
        <end position="67"/>
    </location>
</feature>
<dbReference type="Proteomes" id="UP001213000">
    <property type="component" value="Unassembled WGS sequence"/>
</dbReference>
<comment type="subcellular location">
    <subcellularLocation>
        <location evidence="1">Nucleus</location>
    </subcellularLocation>
</comment>
<keyword evidence="2" id="KW-0539">Nucleus</keyword>
<dbReference type="CDD" id="cd12148">
    <property type="entry name" value="fungal_TF_MHR"/>
    <property type="match status" value="1"/>
</dbReference>
<protein>
    <recommendedName>
        <fullName evidence="5">Xylanolytic transcriptional activator regulatory domain-containing protein</fullName>
    </recommendedName>
</protein>
<dbReference type="AlphaFoldDB" id="A0AAD5W3R2"/>
<dbReference type="InterPro" id="IPR007219">
    <property type="entry name" value="XnlR_reg_dom"/>
</dbReference>
<evidence type="ECO:0000256" key="1">
    <source>
        <dbReference type="ARBA" id="ARBA00004123"/>
    </source>
</evidence>
<dbReference type="SMART" id="SM00906">
    <property type="entry name" value="Fungal_trans"/>
    <property type="match status" value="1"/>
</dbReference>
<feature type="coiled-coil region" evidence="3">
    <location>
        <begin position="168"/>
        <end position="195"/>
    </location>
</feature>
<gene>
    <name evidence="6" type="ORF">NP233_g954</name>
</gene>
<dbReference type="PANTHER" id="PTHR31001">
    <property type="entry name" value="UNCHARACTERIZED TRANSCRIPTIONAL REGULATORY PROTEIN"/>
    <property type="match status" value="1"/>
</dbReference>
<feature type="compositionally biased region" description="Low complexity" evidence="4">
    <location>
        <begin position="771"/>
        <end position="793"/>
    </location>
</feature>
<evidence type="ECO:0000313" key="6">
    <source>
        <dbReference type="EMBL" id="KAJ3575671.1"/>
    </source>
</evidence>
<evidence type="ECO:0000259" key="5">
    <source>
        <dbReference type="SMART" id="SM00906"/>
    </source>
</evidence>
<evidence type="ECO:0000313" key="7">
    <source>
        <dbReference type="Proteomes" id="UP001213000"/>
    </source>
</evidence>
<dbReference type="InterPro" id="IPR050613">
    <property type="entry name" value="Sec_Metabolite_Reg"/>
</dbReference>
<comment type="caution">
    <text evidence="6">The sequence shown here is derived from an EMBL/GenBank/DDBJ whole genome shotgun (WGS) entry which is preliminary data.</text>
</comment>
<organism evidence="6 7">
    <name type="scientific">Leucocoprinus birnbaumii</name>
    <dbReference type="NCBI Taxonomy" id="56174"/>
    <lineage>
        <taxon>Eukaryota</taxon>
        <taxon>Fungi</taxon>
        <taxon>Dikarya</taxon>
        <taxon>Basidiomycota</taxon>
        <taxon>Agaricomycotina</taxon>
        <taxon>Agaricomycetes</taxon>
        <taxon>Agaricomycetidae</taxon>
        <taxon>Agaricales</taxon>
        <taxon>Agaricineae</taxon>
        <taxon>Agaricaceae</taxon>
        <taxon>Leucocoprinus</taxon>
    </lineage>
</organism>
<feature type="region of interest" description="Disordered" evidence="4">
    <location>
        <begin position="1"/>
        <end position="77"/>
    </location>
</feature>
<keyword evidence="7" id="KW-1185">Reference proteome</keyword>
<dbReference type="EMBL" id="JANIEX010000030">
    <property type="protein sequence ID" value="KAJ3575671.1"/>
    <property type="molecule type" value="Genomic_DNA"/>
</dbReference>
<feature type="domain" description="Xylanolytic transcriptional activator regulatory" evidence="5">
    <location>
        <begin position="438"/>
        <end position="512"/>
    </location>
</feature>
<reference evidence="6" key="1">
    <citation type="submission" date="2022-07" db="EMBL/GenBank/DDBJ databases">
        <title>Genome Sequence of Leucocoprinus birnbaumii.</title>
        <authorList>
            <person name="Buettner E."/>
        </authorList>
    </citation>
    <scope>NUCLEOTIDE SEQUENCE</scope>
    <source>
        <strain evidence="6">VT141</strain>
    </source>
</reference>
<accession>A0AAD5W3R2</accession>
<feature type="region of interest" description="Disordered" evidence="4">
    <location>
        <begin position="268"/>
        <end position="299"/>
    </location>
</feature>
<keyword evidence="3" id="KW-0175">Coiled coil</keyword>
<feature type="region of interest" description="Disordered" evidence="4">
    <location>
        <begin position="766"/>
        <end position="799"/>
    </location>
</feature>